<dbReference type="PANTHER" id="PTHR43429:SF1">
    <property type="entry name" value="NAD(P)H SULFUR OXIDOREDUCTASE (COA-DEPENDENT)"/>
    <property type="match status" value="1"/>
</dbReference>
<comment type="similarity">
    <text evidence="2">Belongs to the class-III pyridine nucleotide-disulfide oxidoreductase family.</text>
</comment>
<dbReference type="AlphaFoldDB" id="A0A4U2YX19"/>
<dbReference type="PRINTS" id="PR00411">
    <property type="entry name" value="PNDRDTASEI"/>
</dbReference>
<keyword evidence="10" id="KW-1185">Reference proteome</keyword>
<dbReference type="InterPro" id="IPR050260">
    <property type="entry name" value="FAD-bd_OxRdtase"/>
</dbReference>
<name>A0A4U2YX19_9ACTN</name>
<dbReference type="InterPro" id="IPR023753">
    <property type="entry name" value="FAD/NAD-binding_dom"/>
</dbReference>
<evidence type="ECO:0000259" key="7">
    <source>
        <dbReference type="Pfam" id="PF02852"/>
    </source>
</evidence>
<feature type="domain" description="FAD/NAD(P)-binding" evidence="8">
    <location>
        <begin position="12"/>
        <end position="296"/>
    </location>
</feature>
<evidence type="ECO:0000313" key="10">
    <source>
        <dbReference type="Proteomes" id="UP000307808"/>
    </source>
</evidence>
<evidence type="ECO:0000259" key="8">
    <source>
        <dbReference type="Pfam" id="PF07992"/>
    </source>
</evidence>
<evidence type="ECO:0000256" key="1">
    <source>
        <dbReference type="ARBA" id="ARBA00001974"/>
    </source>
</evidence>
<dbReference type="EMBL" id="SZPY01000001">
    <property type="protein sequence ID" value="TKI64721.1"/>
    <property type="molecule type" value="Genomic_DNA"/>
</dbReference>
<comment type="cofactor">
    <cofactor evidence="1">
        <name>FAD</name>
        <dbReference type="ChEBI" id="CHEBI:57692"/>
    </cofactor>
</comment>
<dbReference type="Gene3D" id="3.50.50.60">
    <property type="entry name" value="FAD/NAD(P)-binding domain"/>
    <property type="match status" value="2"/>
</dbReference>
<dbReference type="GO" id="GO:0016491">
    <property type="term" value="F:oxidoreductase activity"/>
    <property type="evidence" value="ECO:0007669"/>
    <property type="project" value="UniProtKB-KW"/>
</dbReference>
<sequence>MPTAPPDGAPLRVLVVGADAAGMSAAHQALRTARRTGRRIEVAVLEAGEDTSYSACGIPYVASGEVADTEALVVRTAVEHRAAGIDLRFGARVTHLDLERRLAQVAGGSAVEFDEVVVATGANPVVPPWAHVDGVAVEGVHHAKTLRDADTWSRRFASGGRVAVVGGGYIGVEMAEAAVRRGLHVTLVTRSRVLSTFAPEISAVVVEGLRAAGVEVLEHSTVEGLEVEDGAVRALRLGEGTVAADHVVVALGVTPATDLLAHTGLLSPGGGLRPDERGQVVPGVWAAGDCCEVRSRTGFWTYAPLGTHAAKAGRVVGENVAGGDLRFAGMVGSAITRFAPGTVHLEIARTGILDAQAAADPSLDPVVVVTDGTTASGYMPEAAPITLRVSADRTTRRLLSVEIVGGPGAGKRVDTAAAVLWYDGTVDDLAWMDLSYAPPVATAWEVLQIAARRVAERIDRAARA</sequence>
<feature type="domain" description="Pyridine nucleotide-disulphide oxidoreductase dimerisation" evidence="7">
    <location>
        <begin position="344"/>
        <end position="444"/>
    </location>
</feature>
<keyword evidence="6" id="KW-0676">Redox-active center</keyword>
<dbReference type="Pfam" id="PF07992">
    <property type="entry name" value="Pyr_redox_2"/>
    <property type="match status" value="1"/>
</dbReference>
<evidence type="ECO:0000256" key="6">
    <source>
        <dbReference type="ARBA" id="ARBA00023284"/>
    </source>
</evidence>
<evidence type="ECO:0000256" key="3">
    <source>
        <dbReference type="ARBA" id="ARBA00022630"/>
    </source>
</evidence>
<protein>
    <submittedName>
        <fullName evidence="9">CoA-disulfide reductase</fullName>
    </submittedName>
</protein>
<keyword evidence="3" id="KW-0285">Flavoprotein</keyword>
<dbReference type="InterPro" id="IPR004099">
    <property type="entry name" value="Pyr_nucl-diS_OxRdtase_dimer"/>
</dbReference>
<keyword evidence="4" id="KW-0274">FAD</keyword>
<evidence type="ECO:0000256" key="2">
    <source>
        <dbReference type="ARBA" id="ARBA00009130"/>
    </source>
</evidence>
<proteinExistence type="inferred from homology"/>
<dbReference type="RefSeq" id="WP_137065175.1">
    <property type="nucleotide sequence ID" value="NZ_CP040748.1"/>
</dbReference>
<reference evidence="9 10" key="1">
    <citation type="submission" date="2019-04" db="EMBL/GenBank/DDBJ databases">
        <authorList>
            <person name="Dong K."/>
        </authorList>
    </citation>
    <scope>NUCLEOTIDE SEQUENCE [LARGE SCALE GENOMIC DNA]</scope>
    <source>
        <strain evidence="10">dk3543</strain>
    </source>
</reference>
<evidence type="ECO:0000256" key="5">
    <source>
        <dbReference type="ARBA" id="ARBA00023002"/>
    </source>
</evidence>
<gene>
    <name evidence="9" type="ORF">FC770_06290</name>
</gene>
<dbReference type="SUPFAM" id="SSF51905">
    <property type="entry name" value="FAD/NAD(P)-binding domain"/>
    <property type="match status" value="1"/>
</dbReference>
<organism evidence="9 10">
    <name type="scientific">Nocardioides jishulii</name>
    <dbReference type="NCBI Taxonomy" id="2575440"/>
    <lineage>
        <taxon>Bacteria</taxon>
        <taxon>Bacillati</taxon>
        <taxon>Actinomycetota</taxon>
        <taxon>Actinomycetes</taxon>
        <taxon>Propionibacteriales</taxon>
        <taxon>Nocardioidaceae</taxon>
        <taxon>Nocardioides</taxon>
    </lineage>
</organism>
<dbReference type="OrthoDB" id="9802028at2"/>
<accession>A0A4U2YX19</accession>
<comment type="caution">
    <text evidence="9">The sequence shown here is derived from an EMBL/GenBank/DDBJ whole genome shotgun (WGS) entry which is preliminary data.</text>
</comment>
<dbReference type="SUPFAM" id="SSF55424">
    <property type="entry name" value="FAD/NAD-linked reductases, dimerisation (C-terminal) domain"/>
    <property type="match status" value="1"/>
</dbReference>
<dbReference type="PANTHER" id="PTHR43429">
    <property type="entry name" value="PYRIDINE NUCLEOTIDE-DISULFIDE OXIDOREDUCTASE DOMAIN-CONTAINING"/>
    <property type="match status" value="1"/>
</dbReference>
<dbReference type="Pfam" id="PF02852">
    <property type="entry name" value="Pyr_redox_dim"/>
    <property type="match status" value="1"/>
</dbReference>
<dbReference type="InterPro" id="IPR036188">
    <property type="entry name" value="FAD/NAD-bd_sf"/>
</dbReference>
<dbReference type="InterPro" id="IPR016156">
    <property type="entry name" value="FAD/NAD-linked_Rdtase_dimer_sf"/>
</dbReference>
<dbReference type="PRINTS" id="PR00368">
    <property type="entry name" value="FADPNR"/>
</dbReference>
<evidence type="ECO:0000256" key="4">
    <source>
        <dbReference type="ARBA" id="ARBA00022827"/>
    </source>
</evidence>
<dbReference type="Proteomes" id="UP000307808">
    <property type="component" value="Unassembled WGS sequence"/>
</dbReference>
<keyword evidence="5" id="KW-0560">Oxidoreductase</keyword>
<evidence type="ECO:0000313" key="9">
    <source>
        <dbReference type="EMBL" id="TKI64721.1"/>
    </source>
</evidence>